<organism evidence="4 5">
    <name type="scientific">Usitatibacter rugosus</name>
    <dbReference type="NCBI Taxonomy" id="2732067"/>
    <lineage>
        <taxon>Bacteria</taxon>
        <taxon>Pseudomonadati</taxon>
        <taxon>Pseudomonadota</taxon>
        <taxon>Betaproteobacteria</taxon>
        <taxon>Nitrosomonadales</taxon>
        <taxon>Usitatibacteraceae</taxon>
        <taxon>Usitatibacter</taxon>
    </lineage>
</organism>
<dbReference type="InterPro" id="IPR011009">
    <property type="entry name" value="Kinase-like_dom_sf"/>
</dbReference>
<accession>A0A6M4GZQ5</accession>
<feature type="transmembrane region" description="Helical" evidence="2">
    <location>
        <begin position="496"/>
        <end position="515"/>
    </location>
</feature>
<feature type="domain" description="ABC1 atypical kinase-like" evidence="3">
    <location>
        <begin position="91"/>
        <end position="336"/>
    </location>
</feature>
<keyword evidence="4" id="KW-0808">Transferase</keyword>
<gene>
    <name evidence="4" type="primary">ubiB_1</name>
    <name evidence="4" type="ORF">DSM104443_02098</name>
</gene>
<dbReference type="InterPro" id="IPR050154">
    <property type="entry name" value="UbiB_kinase"/>
</dbReference>
<reference evidence="4 5" key="1">
    <citation type="submission" date="2020-04" db="EMBL/GenBank/DDBJ databases">
        <title>Usitatibacter rugosus gen. nov., sp. nov. and Usitatibacter palustris sp. nov., novel members of Usitatibacteraceae fam. nov. within the order Nitrosomonadales isolated from soil.</title>
        <authorList>
            <person name="Huber K.J."/>
            <person name="Neumann-Schaal M."/>
            <person name="Geppert A."/>
            <person name="Luckner M."/>
            <person name="Wanner G."/>
            <person name="Overmann J."/>
        </authorList>
    </citation>
    <scope>NUCLEOTIDE SEQUENCE [LARGE SCALE GENOMIC DNA]</scope>
    <source>
        <strain evidence="4 5">0125_3</strain>
    </source>
</reference>
<comment type="similarity">
    <text evidence="1">Belongs to the protein kinase superfamily. ADCK protein kinase family.</text>
</comment>
<dbReference type="Pfam" id="PF03109">
    <property type="entry name" value="ABC1"/>
    <property type="match status" value="1"/>
</dbReference>
<dbReference type="KEGG" id="uru:DSM104443_02098"/>
<name>A0A6M4GZQ5_9PROT</name>
<feature type="transmembrane region" description="Helical" evidence="2">
    <location>
        <begin position="527"/>
        <end position="548"/>
    </location>
</feature>
<dbReference type="AlphaFoldDB" id="A0A6M4GZQ5"/>
<dbReference type="SUPFAM" id="SSF56112">
    <property type="entry name" value="Protein kinase-like (PK-like)"/>
    <property type="match status" value="1"/>
</dbReference>
<dbReference type="EMBL" id="CP053069">
    <property type="protein sequence ID" value="QJR11027.1"/>
    <property type="molecule type" value="Genomic_DNA"/>
</dbReference>
<dbReference type="Proteomes" id="UP000501534">
    <property type="component" value="Chromosome"/>
</dbReference>
<dbReference type="RefSeq" id="WP_171092020.1">
    <property type="nucleotide sequence ID" value="NZ_CP053069.1"/>
</dbReference>
<keyword evidence="2" id="KW-1133">Transmembrane helix</keyword>
<dbReference type="CDD" id="cd05121">
    <property type="entry name" value="ABC1_ADCK3-like"/>
    <property type="match status" value="1"/>
</dbReference>
<proteinExistence type="inferred from homology"/>
<dbReference type="PANTHER" id="PTHR10566:SF113">
    <property type="entry name" value="PROTEIN ACTIVITY OF BC1 COMPLEX KINASE 7, CHLOROPLASTIC"/>
    <property type="match status" value="1"/>
</dbReference>
<dbReference type="InterPro" id="IPR004147">
    <property type="entry name" value="ABC1_dom"/>
</dbReference>
<keyword evidence="2" id="KW-0812">Transmembrane</keyword>
<dbReference type="GO" id="GO:0016740">
    <property type="term" value="F:transferase activity"/>
    <property type="evidence" value="ECO:0007669"/>
    <property type="project" value="UniProtKB-KW"/>
</dbReference>
<evidence type="ECO:0000259" key="3">
    <source>
        <dbReference type="Pfam" id="PF03109"/>
    </source>
</evidence>
<dbReference type="PANTHER" id="PTHR10566">
    <property type="entry name" value="CHAPERONE-ACTIVITY OF BC1 COMPLEX CABC1 -RELATED"/>
    <property type="match status" value="1"/>
</dbReference>
<protein>
    <recommendedName>
        <fullName evidence="3">ABC1 atypical kinase-like domain-containing protein</fullName>
    </recommendedName>
</protein>
<evidence type="ECO:0000256" key="1">
    <source>
        <dbReference type="ARBA" id="ARBA00009670"/>
    </source>
</evidence>
<keyword evidence="5" id="KW-1185">Reference proteome</keyword>
<sequence>MKTTIKHLQRYKQIAALCWKYGRSDLVSKMGEDADLVPDPKEKEAQGEPSNDAAQLADDLEAMGPTFVKLGQVLASRPDLIPPAYIDALGRLHDRVKPFSDAEAQQIIEEELGVRISKAFSRFDPEPIAAASLGQVHRAALRDGREVVVKVQRPGITQQITDDFELLGQVGAFLEEHSEWSRRRRLAAIVEELRVSIGHELDYEREAQNLIAVGTSLQGFDLLTVPQPIVDYSTRRVLTMEYVHGTKVTALSPVARLEMNGPALADQLFQAYLHQVLVTGLFHADPHPGNVFVTQDNRLALLDLGMVGRTTPALQENLLKVLVAVSEGKGEQAAEVMVRMSQTGPDFDRSRFENRVAQLVAEQQGLSMQQINVGGTLLAATGIGADESVYVPSQLTLLAKTLLQLDEIGKVLDPEFDPNAAIRRHAATIMSERLRKQATPGNLIASVLEMKDFVAGLPGRVNRLMDTVADKELEVKVHVKEAGLMVEGLQKVANRIASGLVLAALIVGAALLMRVETSWRVLGYPGLAILCFLAAAGGGVWLLANIYIQDRESQKRTQRQ</sequence>
<evidence type="ECO:0000256" key="2">
    <source>
        <dbReference type="SAM" id="Phobius"/>
    </source>
</evidence>
<keyword evidence="2" id="KW-0472">Membrane</keyword>
<evidence type="ECO:0000313" key="4">
    <source>
        <dbReference type="EMBL" id="QJR11027.1"/>
    </source>
</evidence>
<evidence type="ECO:0000313" key="5">
    <source>
        <dbReference type="Proteomes" id="UP000501534"/>
    </source>
</evidence>